<name>A0A7C3ZB96_9BACT</name>
<evidence type="ECO:0000313" key="2">
    <source>
        <dbReference type="EMBL" id="HGF33711.1"/>
    </source>
</evidence>
<accession>A0A7C3ZB96</accession>
<evidence type="ECO:0000256" key="1">
    <source>
        <dbReference type="SAM" id="Coils"/>
    </source>
</evidence>
<dbReference type="AlphaFoldDB" id="A0A7C3ZB96"/>
<feature type="coiled-coil region" evidence="1">
    <location>
        <begin position="197"/>
        <end position="294"/>
    </location>
</feature>
<protein>
    <submittedName>
        <fullName evidence="2">Uncharacterized protein</fullName>
    </submittedName>
</protein>
<dbReference type="EMBL" id="DTMF01000128">
    <property type="protein sequence ID" value="HGF33711.1"/>
    <property type="molecule type" value="Genomic_DNA"/>
</dbReference>
<gene>
    <name evidence="2" type="ORF">ENW96_04880</name>
</gene>
<keyword evidence="1" id="KW-0175">Coiled coil</keyword>
<reference evidence="2" key="1">
    <citation type="journal article" date="2020" name="mSystems">
        <title>Genome- and Community-Level Interaction Insights into Carbon Utilization and Element Cycling Functions of Hydrothermarchaeota in Hydrothermal Sediment.</title>
        <authorList>
            <person name="Zhou Z."/>
            <person name="Liu Y."/>
            <person name="Xu W."/>
            <person name="Pan J."/>
            <person name="Luo Z.H."/>
            <person name="Li M."/>
        </authorList>
    </citation>
    <scope>NUCLEOTIDE SEQUENCE [LARGE SCALE GENOMIC DNA]</scope>
    <source>
        <strain evidence="2">SpSt-897</strain>
    </source>
</reference>
<comment type="caution">
    <text evidence="2">The sequence shown here is derived from an EMBL/GenBank/DDBJ whole genome shotgun (WGS) entry which is preliminary data.</text>
</comment>
<organism evidence="2">
    <name type="scientific">Desulfobacca acetoxidans</name>
    <dbReference type="NCBI Taxonomy" id="60893"/>
    <lineage>
        <taxon>Bacteria</taxon>
        <taxon>Pseudomonadati</taxon>
        <taxon>Thermodesulfobacteriota</taxon>
        <taxon>Desulfobaccia</taxon>
        <taxon>Desulfobaccales</taxon>
        <taxon>Desulfobaccaceae</taxon>
        <taxon>Desulfobacca</taxon>
    </lineage>
</organism>
<sequence length="424" mass="47899">MDYPKHENAIWAQAVNAAMTKYAQVRQEALTESAALGFALPPGLTLEQVLEAGLETKARLTEVNAKLYQQERERLFKLQDLELKLALGWAKLALKAYQQELLNRLALEEAEAEAARTRSRGDLERLNSETEARQADIICLRADIEAEINYWRRKLVEADRLSLDAEAALIQARMQTAKEKLKTIDPLYEVIAAQELVIKAELKKAAALELLAEAEKRVAEIKKQMVPLYLEKAEARETLAEAVSREAEVEKARIELGYRRLDLKDAQEQAESDLRQAQIEYELAQEAYVRAEIVRQTAAAEARTLLARYANETQEALLNLKLALEKLGVDFKLDARLKRLQNDVEADIALLRREGQNQWTEFIERLRVLEQNTLDKCYTIRDGASTVVRSSLIAYSTRWHRKGVGALPATGAEFVSGSLCPEAV</sequence>
<proteinExistence type="predicted"/>